<dbReference type="GO" id="GO:0016621">
    <property type="term" value="F:cinnamoyl-CoA reductase activity"/>
    <property type="evidence" value="ECO:0007669"/>
    <property type="project" value="UniProtKB-EC"/>
</dbReference>
<keyword evidence="4" id="KW-1185">Reference proteome</keyword>
<comment type="caution">
    <text evidence="3">The sequence shown here is derived from an EMBL/GenBank/DDBJ whole genome shotgun (WGS) entry which is preliminary data.</text>
</comment>
<evidence type="ECO:0000256" key="2">
    <source>
        <dbReference type="ARBA" id="ARBA00023002"/>
    </source>
</evidence>
<dbReference type="Proteomes" id="UP001632038">
    <property type="component" value="Unassembled WGS sequence"/>
</dbReference>
<dbReference type="Gene3D" id="3.40.50.720">
    <property type="entry name" value="NAD(P)-binding Rossmann-like Domain"/>
    <property type="match status" value="2"/>
</dbReference>
<dbReference type="InterPro" id="IPR036291">
    <property type="entry name" value="NAD(P)-bd_dom_sf"/>
</dbReference>
<dbReference type="PANTHER" id="PTHR10366:SF852">
    <property type="entry name" value="CINNAMOYL-COA REDUCTASE CAD2"/>
    <property type="match status" value="1"/>
</dbReference>
<keyword evidence="1" id="KW-0521">NADP</keyword>
<dbReference type="PANTHER" id="PTHR10366">
    <property type="entry name" value="NAD DEPENDENT EPIMERASE/DEHYDRATASE"/>
    <property type="match status" value="1"/>
</dbReference>
<protein>
    <submittedName>
        <fullName evidence="3">Cinnamoyl-CoA reductase</fullName>
        <ecNumber evidence="3">1.2.1.44</ecNumber>
    </submittedName>
</protein>
<dbReference type="AlphaFoldDB" id="A0ABD3DMF3"/>
<proteinExistence type="predicted"/>
<dbReference type="EC" id="1.2.1.44" evidence="3"/>
<gene>
    <name evidence="3" type="primary">CCR2_1</name>
    <name evidence="3" type="ORF">CASFOL_014260</name>
</gene>
<dbReference type="SUPFAM" id="SSF51735">
    <property type="entry name" value="NAD(P)-binding Rossmann-fold domains"/>
    <property type="match status" value="1"/>
</dbReference>
<evidence type="ECO:0000313" key="4">
    <source>
        <dbReference type="Proteomes" id="UP001632038"/>
    </source>
</evidence>
<evidence type="ECO:0000256" key="1">
    <source>
        <dbReference type="ARBA" id="ARBA00022857"/>
    </source>
</evidence>
<evidence type="ECO:0000313" key="3">
    <source>
        <dbReference type="EMBL" id="KAL3643445.1"/>
    </source>
</evidence>
<keyword evidence="2 3" id="KW-0560">Oxidoreductase</keyword>
<name>A0ABD3DMF3_9LAMI</name>
<reference evidence="4" key="1">
    <citation type="journal article" date="2024" name="IScience">
        <title>Strigolactones Initiate the Formation of Haustorium-like Structures in Castilleja.</title>
        <authorList>
            <person name="Buerger M."/>
            <person name="Peterson D."/>
            <person name="Chory J."/>
        </authorList>
    </citation>
    <scope>NUCLEOTIDE SEQUENCE [LARGE SCALE GENOMIC DNA]</scope>
</reference>
<dbReference type="InterPro" id="IPR050425">
    <property type="entry name" value="NAD(P)_dehydrat-like"/>
</dbReference>
<dbReference type="EMBL" id="JAVIJP010000016">
    <property type="protein sequence ID" value="KAL3643445.1"/>
    <property type="molecule type" value="Genomic_DNA"/>
</dbReference>
<sequence length="193" mass="21847">MEVNARRSVYLYLIRCEELLDPALKGTLNVLGSCAKTPSVKRVIITSSEAAIAFNCNPRTSDAVIDESWWADADMCREHQGTGSETYGNTAYGWVHVKDVVDAHVLAYEKPEANGRYYIVERCARPFDLVEILRELYPHLKFPEKTADRKPLVENYKVNTEKAKKLGVSFTPLKQALKDTVESLKEKGFFKEA</sequence>
<accession>A0ABD3DMF3</accession>
<organism evidence="3 4">
    <name type="scientific">Castilleja foliolosa</name>
    <dbReference type="NCBI Taxonomy" id="1961234"/>
    <lineage>
        <taxon>Eukaryota</taxon>
        <taxon>Viridiplantae</taxon>
        <taxon>Streptophyta</taxon>
        <taxon>Embryophyta</taxon>
        <taxon>Tracheophyta</taxon>
        <taxon>Spermatophyta</taxon>
        <taxon>Magnoliopsida</taxon>
        <taxon>eudicotyledons</taxon>
        <taxon>Gunneridae</taxon>
        <taxon>Pentapetalae</taxon>
        <taxon>asterids</taxon>
        <taxon>lamiids</taxon>
        <taxon>Lamiales</taxon>
        <taxon>Orobanchaceae</taxon>
        <taxon>Pedicularideae</taxon>
        <taxon>Castillejinae</taxon>
        <taxon>Castilleja</taxon>
    </lineage>
</organism>